<feature type="compositionally biased region" description="Polar residues" evidence="5">
    <location>
        <begin position="563"/>
        <end position="575"/>
    </location>
</feature>
<feature type="region of interest" description="Disordered" evidence="5">
    <location>
        <begin position="1"/>
        <end position="43"/>
    </location>
</feature>
<dbReference type="AlphaFoldDB" id="A0AA38YFC8"/>
<comment type="caution">
    <text evidence="7">The sequence shown here is derived from an EMBL/GenBank/DDBJ whole genome shotgun (WGS) entry which is preliminary data.</text>
</comment>
<dbReference type="Pfam" id="PF02902">
    <property type="entry name" value="Peptidase_C48"/>
    <property type="match status" value="1"/>
</dbReference>
<keyword evidence="8" id="KW-1185">Reference proteome</keyword>
<feature type="compositionally biased region" description="Polar residues" evidence="5">
    <location>
        <begin position="629"/>
        <end position="643"/>
    </location>
</feature>
<feature type="compositionally biased region" description="Polar residues" evidence="5">
    <location>
        <begin position="437"/>
        <end position="448"/>
    </location>
</feature>
<organism evidence="7 8">
    <name type="scientific">Knufia peltigerae</name>
    <dbReference type="NCBI Taxonomy" id="1002370"/>
    <lineage>
        <taxon>Eukaryota</taxon>
        <taxon>Fungi</taxon>
        <taxon>Dikarya</taxon>
        <taxon>Ascomycota</taxon>
        <taxon>Pezizomycotina</taxon>
        <taxon>Eurotiomycetes</taxon>
        <taxon>Chaetothyriomycetidae</taxon>
        <taxon>Chaetothyriales</taxon>
        <taxon>Trichomeriaceae</taxon>
        <taxon>Knufia</taxon>
    </lineage>
</organism>
<dbReference type="PANTHER" id="PTHR12606">
    <property type="entry name" value="SENTRIN/SUMO-SPECIFIC PROTEASE"/>
    <property type="match status" value="1"/>
</dbReference>
<dbReference type="SUPFAM" id="SSF54001">
    <property type="entry name" value="Cysteine proteinases"/>
    <property type="match status" value="1"/>
</dbReference>
<keyword evidence="2" id="KW-0645">Protease</keyword>
<gene>
    <name evidence="7" type="ORF">H2204_000161</name>
</gene>
<evidence type="ECO:0000256" key="2">
    <source>
        <dbReference type="ARBA" id="ARBA00022670"/>
    </source>
</evidence>
<feature type="compositionally biased region" description="Low complexity" evidence="5">
    <location>
        <begin position="546"/>
        <end position="558"/>
    </location>
</feature>
<name>A0AA38YFC8_9EURO</name>
<dbReference type="GO" id="GO:0006508">
    <property type="term" value="P:proteolysis"/>
    <property type="evidence" value="ECO:0007669"/>
    <property type="project" value="UniProtKB-KW"/>
</dbReference>
<reference evidence="7" key="1">
    <citation type="submission" date="2022-10" db="EMBL/GenBank/DDBJ databases">
        <title>Culturing micro-colonial fungi from biological soil crusts in the Mojave desert and describing Neophaeococcomyces mojavensis, and introducing the new genera and species Taxawa tesnikishii.</title>
        <authorList>
            <person name="Kurbessoian T."/>
            <person name="Stajich J.E."/>
        </authorList>
    </citation>
    <scope>NUCLEOTIDE SEQUENCE</scope>
    <source>
        <strain evidence="7">TK_35</strain>
    </source>
</reference>
<dbReference type="GO" id="GO:0005634">
    <property type="term" value="C:nucleus"/>
    <property type="evidence" value="ECO:0007669"/>
    <property type="project" value="TreeGrafter"/>
</dbReference>
<evidence type="ECO:0000313" key="8">
    <source>
        <dbReference type="Proteomes" id="UP001172681"/>
    </source>
</evidence>
<feature type="compositionally biased region" description="Polar residues" evidence="5">
    <location>
        <begin position="394"/>
        <end position="426"/>
    </location>
</feature>
<feature type="compositionally biased region" description="Pro residues" evidence="5">
    <location>
        <begin position="158"/>
        <end position="170"/>
    </location>
</feature>
<evidence type="ECO:0000259" key="6">
    <source>
        <dbReference type="PROSITE" id="PS50600"/>
    </source>
</evidence>
<evidence type="ECO:0000313" key="7">
    <source>
        <dbReference type="EMBL" id="KAJ9647532.1"/>
    </source>
</evidence>
<comment type="similarity">
    <text evidence="1">Belongs to the peptidase C48 family.</text>
</comment>
<protein>
    <recommendedName>
        <fullName evidence="6">Ubiquitin-like protease family profile domain-containing protein</fullName>
    </recommendedName>
</protein>
<dbReference type="GO" id="GO:0016929">
    <property type="term" value="F:deSUMOylase activity"/>
    <property type="evidence" value="ECO:0007669"/>
    <property type="project" value="TreeGrafter"/>
</dbReference>
<feature type="region of interest" description="Disordered" evidence="5">
    <location>
        <begin position="89"/>
        <end position="176"/>
    </location>
</feature>
<sequence length="924" mass="103137">MADSSSFMDWSPATPEPRFNPYPENYVPGGWPEPGPQVPPPTTGVFARRPPPSGFVQTAKRVCRGLGAVITGGFHLVVQEPTYAIVRRVRERQRRQPRPQPQREVRTATPPRQAYPPPQFTLSDSPWNRAVTLEEARRRVRPPPDTFDDDERRRKTPTPSPKQPQLQPRPPPKDRVYHIPNFLPNGTTRYSRKSRVVTAAIAEEKTTSAPSIFADMPHFPAPVPELPDHPIPHKIERIFPVDHRKLSNTPQLKALTSTNRPPSPETYDEEEETGTLMVEIPPELDKGDESDTSLRSYQLRPKKLRIRKNRAIKHSDTKKDAAIERIDTPGPSLRVSKAPTTPTPAIVVQETGTVITQSPVPVDEDLLSPPRVRYRRVSTPKQNKFLLKEESPGSEISSTCECSPGNQTPQPTKFTTPIKNHSSSAADCSPGDPTPRPQATSPQESDISSMFIGSPPDLEADEKLFKMIMAAGGRSPTPVENKVATYEKAQENRPVKSDPAILEDKKVATNEQSAPVTSDPAILENQKVVTNEPSEPTTSDAAPRSTTIDTTPEDTTTPKAESETNGETIPPQQSETVKEQKQDRNLPIEIEDDDAPTTQIDGPHAGSFAAPTTPTQRPPEVKAEHSTSETRPQTVPSTPEQNPVKNFAQLTIQDPFTPDVPTPKASPHSAERTQRVTRAEAKRLASLQEHRQYEIVALTEEWEKKIQQALRSGHGEYKPTDLIRVVPLLHGRGTDSWLNDEVINGYLKIIVEHGKKNDRPTQVPTHHAFVSFFFNNLAEKGYDSVKRWANRAKIGGKRLLETEQVFIPINRGMHWTLCVVSGKNKTITHYNSLGGNGRTYVETIKKWVKEELGSAYNEEEWIFDYSGETPHQTNMDDCGVFTITSARQIMLGLTPMSYNADQIQLQRRRIVAELMNGALLKSSE</sequence>
<keyword evidence="3" id="KW-0378">Hydrolase</keyword>
<feature type="region of interest" description="Disordered" evidence="5">
    <location>
        <begin position="360"/>
        <end position="457"/>
    </location>
</feature>
<dbReference type="Proteomes" id="UP001172681">
    <property type="component" value="Unassembled WGS sequence"/>
</dbReference>
<keyword evidence="4" id="KW-0788">Thiol protease</keyword>
<feature type="compositionally biased region" description="Polar residues" evidence="5">
    <location>
        <begin position="527"/>
        <end position="540"/>
    </location>
</feature>
<evidence type="ECO:0000256" key="3">
    <source>
        <dbReference type="ARBA" id="ARBA00022801"/>
    </source>
</evidence>
<feature type="compositionally biased region" description="Basic and acidic residues" evidence="5">
    <location>
        <begin position="619"/>
        <end position="628"/>
    </location>
</feature>
<proteinExistence type="inferred from homology"/>
<dbReference type="InterPro" id="IPR003653">
    <property type="entry name" value="Peptidase_C48_C"/>
</dbReference>
<dbReference type="PROSITE" id="PS50600">
    <property type="entry name" value="ULP_PROTEASE"/>
    <property type="match status" value="1"/>
</dbReference>
<evidence type="ECO:0000256" key="5">
    <source>
        <dbReference type="SAM" id="MobiDB-lite"/>
    </source>
</evidence>
<feature type="domain" description="Ubiquitin-like protease family profile" evidence="6">
    <location>
        <begin position="696"/>
        <end position="889"/>
    </location>
</feature>
<dbReference type="Gene3D" id="3.40.395.10">
    <property type="entry name" value="Adenoviral Proteinase, Chain A"/>
    <property type="match status" value="1"/>
</dbReference>
<feature type="region of interest" description="Disordered" evidence="5">
    <location>
        <begin position="473"/>
        <end position="643"/>
    </location>
</feature>
<dbReference type="PANTHER" id="PTHR12606:SF141">
    <property type="entry name" value="GH15225P-RELATED"/>
    <property type="match status" value="1"/>
</dbReference>
<dbReference type="InterPro" id="IPR038765">
    <property type="entry name" value="Papain-like_cys_pep_sf"/>
</dbReference>
<feature type="region of interest" description="Disordered" evidence="5">
    <location>
        <begin position="655"/>
        <end position="675"/>
    </location>
</feature>
<accession>A0AA38YFC8</accession>
<feature type="compositionally biased region" description="Basic and acidic residues" evidence="5">
    <location>
        <begin position="488"/>
        <end position="508"/>
    </location>
</feature>
<evidence type="ECO:0000256" key="4">
    <source>
        <dbReference type="ARBA" id="ARBA00022807"/>
    </source>
</evidence>
<feature type="compositionally biased region" description="Basic and acidic residues" evidence="5">
    <location>
        <begin position="576"/>
        <end position="586"/>
    </location>
</feature>
<evidence type="ECO:0000256" key="1">
    <source>
        <dbReference type="ARBA" id="ARBA00005234"/>
    </source>
</evidence>
<feature type="compositionally biased region" description="Pro residues" evidence="5">
    <location>
        <begin position="31"/>
        <end position="42"/>
    </location>
</feature>
<feature type="region of interest" description="Disordered" evidence="5">
    <location>
        <begin position="253"/>
        <end position="274"/>
    </location>
</feature>
<dbReference type="EMBL" id="JAPDRN010000001">
    <property type="protein sequence ID" value="KAJ9647532.1"/>
    <property type="molecule type" value="Genomic_DNA"/>
</dbReference>
<dbReference type="GO" id="GO:0016926">
    <property type="term" value="P:protein desumoylation"/>
    <property type="evidence" value="ECO:0007669"/>
    <property type="project" value="TreeGrafter"/>
</dbReference>